<feature type="compositionally biased region" description="Polar residues" evidence="3">
    <location>
        <begin position="383"/>
        <end position="405"/>
    </location>
</feature>
<feature type="compositionally biased region" description="Pro residues" evidence="3">
    <location>
        <begin position="96"/>
        <end position="106"/>
    </location>
</feature>
<dbReference type="Pfam" id="PF01285">
    <property type="entry name" value="TEA"/>
    <property type="match status" value="1"/>
</dbReference>
<feature type="region of interest" description="Disordered" evidence="3">
    <location>
        <begin position="199"/>
        <end position="226"/>
    </location>
</feature>
<dbReference type="InterPro" id="IPR038096">
    <property type="entry name" value="TEA/ATTS_sf"/>
</dbReference>
<feature type="region of interest" description="Disordered" evidence="3">
    <location>
        <begin position="267"/>
        <end position="302"/>
    </location>
</feature>
<feature type="domain" description="TEA" evidence="4">
    <location>
        <begin position="485"/>
        <end position="558"/>
    </location>
</feature>
<reference evidence="5 6" key="1">
    <citation type="journal article" date="2018" name="Evol. Lett.">
        <title>Horizontal gene cluster transfer increased hallucinogenic mushroom diversity.</title>
        <authorList>
            <person name="Reynolds H.T."/>
            <person name="Vijayakumar V."/>
            <person name="Gluck-Thaler E."/>
            <person name="Korotkin H.B."/>
            <person name="Matheny P.B."/>
            <person name="Slot J.C."/>
        </authorList>
    </citation>
    <scope>NUCLEOTIDE SEQUENCE [LARGE SCALE GENOMIC DNA]</scope>
    <source>
        <strain evidence="5 6">2629</strain>
    </source>
</reference>
<sequence length="893" mass="97292">MCICSPVTAVPHANNHKNPPLRLDERTQSDALHRSNTITLSTKKQEDETETQTVRGLALESAIDTAVFQGFDDFDLDLSCLSAPSSPVASTSHLPPSSPSPSPPSSPILSRSISFASHLQGAQNNKEAKRTSSTYFSSDNHSSPRGSWPLIKYAGRGTPIDRNRRMEWGGILGEEVAEDGLLFSSSSIHARGTSIDSAPRISTRSASPESSYVPRLSSTFSHSSHGSHLSRRMSIIHEPVPNLSPIQIDGLGSDKSGEWDSIMKEVLSSATPSSEEKNASSSTDPEEPAAPTNETEEASGAISDTPAVDIAILSQEQVEQLNADLGLNAALDLGLGQSGGMDWFKLGMLPKSARGHDSPSVYSSQTPRTSPPPSIHASEHRSATASTKAETANDTNKAPEPKSSSHPWWRRILSLCSPSLVLFKTSSLPAFLQNARMQPVAHSLPSPPTTPSTQHGHFSMSPIDNFSHIQSHSERTGRRTFKTSKEKKEAVWPPLLEDALIEGLSIYRPASKSGRKLRRFTKRNCFISKYIMDTTGKHRTPKQVGSRIQQIHETTKDPHLIKLITCRDFPREDESADDAQTSSPTGSQSSLEAVSPTESQFFSYSTTTSTGSVSPVSASPLPFSTLENGLDAAFDQVSLCVELMPTESGTHLSTALGLTADISDKEVDFIVDLNCRDSVVDNSIPYSARKLSPIPTSSLFGRVPIVTINVTGMPATRFMSTFTVWRDRNVPIHSEETRVTSQSMGVTTAISTAVLPSYWSKLSQRGDIERFTIIHELSEVSNRPDFNRQFSMAYNFKIVSPAVFSPVEMASNMYQQSSFDPSFLPQFQSGSIFDSFSRSSSFDSPPRHSYSIAPFHQGWTTQMAPCDFSLPSYSSSFPSDEGGEPSDSYRFHG</sequence>
<dbReference type="GO" id="GO:0003700">
    <property type="term" value="F:DNA-binding transcription factor activity"/>
    <property type="evidence" value="ECO:0007669"/>
    <property type="project" value="InterPro"/>
</dbReference>
<dbReference type="EMBL" id="NHTK01005922">
    <property type="protein sequence ID" value="PPQ71258.1"/>
    <property type="molecule type" value="Genomic_DNA"/>
</dbReference>
<dbReference type="OrthoDB" id="2919784at2759"/>
<gene>
    <name evidence="5" type="ORF">CVT24_009512</name>
</gene>
<proteinExistence type="inferred from homology"/>
<accession>A0A409VYB8</accession>
<dbReference type="Gene3D" id="6.10.20.40">
    <property type="entry name" value="TEA/ATTS domain"/>
    <property type="match status" value="1"/>
</dbReference>
<feature type="DNA-binding region" description="TEA" evidence="2">
    <location>
        <begin position="485"/>
        <end position="558"/>
    </location>
</feature>
<feature type="compositionally biased region" description="Polar residues" evidence="3">
    <location>
        <begin position="199"/>
        <end position="210"/>
    </location>
</feature>
<dbReference type="InParanoid" id="A0A409VYB8"/>
<evidence type="ECO:0000256" key="2">
    <source>
        <dbReference type="PROSITE-ProRule" id="PRU00505"/>
    </source>
</evidence>
<organism evidence="5 6">
    <name type="scientific">Panaeolus cyanescens</name>
    <dbReference type="NCBI Taxonomy" id="181874"/>
    <lineage>
        <taxon>Eukaryota</taxon>
        <taxon>Fungi</taxon>
        <taxon>Dikarya</taxon>
        <taxon>Basidiomycota</taxon>
        <taxon>Agaricomycotina</taxon>
        <taxon>Agaricomycetes</taxon>
        <taxon>Agaricomycetidae</taxon>
        <taxon>Agaricales</taxon>
        <taxon>Agaricineae</taxon>
        <taxon>Galeropsidaceae</taxon>
        <taxon>Panaeolus</taxon>
    </lineage>
</organism>
<comment type="caution">
    <text evidence="5">The sequence shown here is derived from an EMBL/GenBank/DDBJ whole genome shotgun (WGS) entry which is preliminary data.</text>
</comment>
<feature type="compositionally biased region" description="Basic and acidic residues" evidence="3">
    <location>
        <begin position="22"/>
        <end position="33"/>
    </location>
</feature>
<dbReference type="SMART" id="SM00426">
    <property type="entry name" value="TEA"/>
    <property type="match status" value="1"/>
</dbReference>
<dbReference type="AlphaFoldDB" id="A0A409VYB8"/>
<evidence type="ECO:0000313" key="5">
    <source>
        <dbReference type="EMBL" id="PPQ71258.1"/>
    </source>
</evidence>
<feature type="compositionally biased region" description="Polar residues" evidence="3">
    <location>
        <begin position="578"/>
        <end position="592"/>
    </location>
</feature>
<feature type="region of interest" description="Disordered" evidence="3">
    <location>
        <begin position="85"/>
        <end position="150"/>
    </location>
</feature>
<feature type="region of interest" description="Disordered" evidence="3">
    <location>
        <begin position="11"/>
        <end position="49"/>
    </location>
</feature>
<name>A0A409VYB8_9AGAR</name>
<evidence type="ECO:0000256" key="1">
    <source>
        <dbReference type="ARBA" id="ARBA00008421"/>
    </source>
</evidence>
<dbReference type="PROSITE" id="PS51088">
    <property type="entry name" value="TEA_2"/>
    <property type="match status" value="1"/>
</dbReference>
<evidence type="ECO:0000256" key="3">
    <source>
        <dbReference type="SAM" id="MobiDB-lite"/>
    </source>
</evidence>
<comment type="similarity">
    <text evidence="1">Belongs to the TEC1 family.</text>
</comment>
<feature type="compositionally biased region" description="Low complexity" evidence="3">
    <location>
        <begin position="215"/>
        <end position="226"/>
    </location>
</feature>
<dbReference type="STRING" id="181874.A0A409VYB8"/>
<protein>
    <recommendedName>
        <fullName evidence="4">TEA domain-containing protein</fullName>
    </recommendedName>
</protein>
<feature type="compositionally biased region" description="Polar residues" evidence="3">
    <location>
        <begin position="115"/>
        <end position="145"/>
    </location>
</feature>
<feature type="region of interest" description="Disordered" evidence="3">
    <location>
        <begin position="572"/>
        <end position="594"/>
    </location>
</feature>
<evidence type="ECO:0000313" key="6">
    <source>
        <dbReference type="Proteomes" id="UP000284842"/>
    </source>
</evidence>
<evidence type="ECO:0000259" key="4">
    <source>
        <dbReference type="PROSITE" id="PS51088"/>
    </source>
</evidence>
<keyword evidence="6" id="KW-1185">Reference proteome</keyword>
<dbReference type="Proteomes" id="UP000284842">
    <property type="component" value="Unassembled WGS sequence"/>
</dbReference>
<feature type="region of interest" description="Disordered" evidence="3">
    <location>
        <begin position="354"/>
        <end position="405"/>
    </location>
</feature>
<dbReference type="InterPro" id="IPR000818">
    <property type="entry name" value="TEA/ATTS_dom"/>
</dbReference>